<dbReference type="AlphaFoldDB" id="A0AAD7RMY1"/>
<dbReference type="EMBL" id="JAINUG010000219">
    <property type="protein sequence ID" value="KAJ8386958.1"/>
    <property type="molecule type" value="Genomic_DNA"/>
</dbReference>
<dbReference type="GO" id="GO:0006338">
    <property type="term" value="P:chromatin remodeling"/>
    <property type="evidence" value="ECO:0007669"/>
    <property type="project" value="TreeGrafter"/>
</dbReference>
<feature type="region of interest" description="Disordered" evidence="5">
    <location>
        <begin position="514"/>
        <end position="539"/>
    </location>
</feature>
<dbReference type="SMART" id="SM00060">
    <property type="entry name" value="FN3"/>
    <property type="match status" value="2"/>
</dbReference>
<dbReference type="InterPro" id="IPR059124">
    <property type="entry name" value="Kelch_HCF"/>
</dbReference>
<evidence type="ECO:0000256" key="5">
    <source>
        <dbReference type="SAM" id="MobiDB-lite"/>
    </source>
</evidence>
<feature type="region of interest" description="Disordered" evidence="5">
    <location>
        <begin position="233"/>
        <end position="317"/>
    </location>
</feature>
<dbReference type="InterPro" id="IPR043536">
    <property type="entry name" value="HCF1/2"/>
</dbReference>
<keyword evidence="2" id="KW-0880">Kelch repeat</keyword>
<dbReference type="PANTHER" id="PTHR46003">
    <property type="entry name" value="HOST CELL FACTOR"/>
    <property type="match status" value="1"/>
</dbReference>
<reference evidence="7" key="1">
    <citation type="journal article" date="2023" name="Science">
        <title>Genome structures resolve the early diversification of teleost fishes.</title>
        <authorList>
            <person name="Parey E."/>
            <person name="Louis A."/>
            <person name="Montfort J."/>
            <person name="Bouchez O."/>
            <person name="Roques C."/>
            <person name="Iampietro C."/>
            <person name="Lluch J."/>
            <person name="Castinel A."/>
            <person name="Donnadieu C."/>
            <person name="Desvignes T."/>
            <person name="Floi Bucao C."/>
            <person name="Jouanno E."/>
            <person name="Wen M."/>
            <person name="Mejri S."/>
            <person name="Dirks R."/>
            <person name="Jansen H."/>
            <person name="Henkel C."/>
            <person name="Chen W.J."/>
            <person name="Zahm M."/>
            <person name="Cabau C."/>
            <person name="Klopp C."/>
            <person name="Thompson A.W."/>
            <person name="Robinson-Rechavi M."/>
            <person name="Braasch I."/>
            <person name="Lecointre G."/>
            <person name="Bobe J."/>
            <person name="Postlethwait J.H."/>
            <person name="Berthelot C."/>
            <person name="Roest Crollius H."/>
            <person name="Guiguen Y."/>
        </authorList>
    </citation>
    <scope>NUCLEOTIDE SEQUENCE</scope>
    <source>
        <strain evidence="7">NC1722</strain>
    </source>
</reference>
<proteinExistence type="predicted"/>
<feature type="domain" description="Fibronectin type-III" evidence="6">
    <location>
        <begin position="303"/>
        <end position="385"/>
    </location>
</feature>
<keyword evidence="4" id="KW-0539">Nucleus</keyword>
<evidence type="ECO:0000313" key="7">
    <source>
        <dbReference type="EMBL" id="KAJ8386958.1"/>
    </source>
</evidence>
<keyword evidence="8" id="KW-1185">Reference proteome</keyword>
<comment type="caution">
    <text evidence="7">The sequence shown here is derived from an EMBL/GenBank/DDBJ whole genome shotgun (WGS) entry which is preliminary data.</text>
</comment>
<dbReference type="PANTHER" id="PTHR46003:SF2">
    <property type="entry name" value="HOST CELL FACTOR 2"/>
    <property type="match status" value="1"/>
</dbReference>
<dbReference type="SUPFAM" id="SSF117281">
    <property type="entry name" value="Kelch motif"/>
    <property type="match status" value="1"/>
</dbReference>
<accession>A0AAD7RMY1</accession>
<protein>
    <recommendedName>
        <fullName evidence="6">Fibronectin type-III domain-containing protein</fullName>
    </recommendedName>
</protein>
<dbReference type="InterPro" id="IPR036116">
    <property type="entry name" value="FN3_sf"/>
</dbReference>
<dbReference type="SUPFAM" id="SSF49265">
    <property type="entry name" value="Fibronectin type III"/>
    <property type="match status" value="2"/>
</dbReference>
<dbReference type="GO" id="GO:0003713">
    <property type="term" value="F:transcription coactivator activity"/>
    <property type="evidence" value="ECO:0007669"/>
    <property type="project" value="TreeGrafter"/>
</dbReference>
<evidence type="ECO:0000256" key="4">
    <source>
        <dbReference type="ARBA" id="ARBA00023242"/>
    </source>
</evidence>
<feature type="compositionally biased region" description="Basic and acidic residues" evidence="5">
    <location>
        <begin position="233"/>
        <end position="255"/>
    </location>
</feature>
<evidence type="ECO:0000256" key="3">
    <source>
        <dbReference type="ARBA" id="ARBA00022737"/>
    </source>
</evidence>
<name>A0AAD7RMY1_9TELE</name>
<dbReference type="Gene3D" id="2.60.40.10">
    <property type="entry name" value="Immunoglobulins"/>
    <property type="match status" value="2"/>
</dbReference>
<keyword evidence="3" id="KW-0677">Repeat</keyword>
<sequence>MTWSMPETKGPPPLPRSLHSANLIGNKMYVFGGWVPVVRTDDRPGALGAEWICTNSLCELNLDTLAWRSLSPERQQEEGKAWGPRARAGHCTATIGSRLYVWSGRDGYRKSWNYQVCCKDLWYLETEGPSTPPAAVFLIKATISMLHHCLWVCLPRPPVSSQPIVQVQGRSLHKNSSFPRTLIARPTLGMAQVGESAPFGQEPQPSYLEGHGEEEIPMEVEFTQHLYLPTEDDRGTAQKSCTPEREPVCKEENQEHALSTGGFPVNPKPLGSEDEGTNTLYSGGPLLQQDQGHTTALSGSTTPAPVANSHTDTAGERSQDCTWYDVGVFRTLFSEVTHYSLPPDDSQGTGRLAEPQDFEGREKQGLAPGVTYRFRVAGINSCGQGNFSPVNEFKTCQPGFPGAPSSVKITKASDSAHITWESPTSPSGKILEYSMYLAVRKTRSGSAPDPPGQLAFIRIYRGTKTSCTVTSTHLSNAHIDCSARPALVFRIAAKNEQGYGPATQIRWLQDTSKLKVPQSHPQLNAADELGQDTPNSSTS</sequence>
<dbReference type="InterPro" id="IPR003961">
    <property type="entry name" value="FN3_dom"/>
</dbReference>
<evidence type="ECO:0000256" key="1">
    <source>
        <dbReference type="ARBA" id="ARBA00004123"/>
    </source>
</evidence>
<dbReference type="CDD" id="cd00063">
    <property type="entry name" value="FN3"/>
    <property type="match status" value="2"/>
</dbReference>
<dbReference type="Pfam" id="PF13854">
    <property type="entry name" value="Kelch_HCF"/>
    <property type="match status" value="1"/>
</dbReference>
<evidence type="ECO:0000256" key="2">
    <source>
        <dbReference type="ARBA" id="ARBA00022441"/>
    </source>
</evidence>
<comment type="subcellular location">
    <subcellularLocation>
        <location evidence="1">Nucleus</location>
    </subcellularLocation>
</comment>
<dbReference type="Proteomes" id="UP001221898">
    <property type="component" value="Unassembled WGS sequence"/>
</dbReference>
<evidence type="ECO:0000313" key="8">
    <source>
        <dbReference type="Proteomes" id="UP001221898"/>
    </source>
</evidence>
<feature type="domain" description="Fibronectin type-III" evidence="6">
    <location>
        <begin position="401"/>
        <end position="500"/>
    </location>
</feature>
<dbReference type="GO" id="GO:0035097">
    <property type="term" value="C:histone methyltransferase complex"/>
    <property type="evidence" value="ECO:0007669"/>
    <property type="project" value="TreeGrafter"/>
</dbReference>
<dbReference type="Gene3D" id="2.120.10.80">
    <property type="entry name" value="Kelch-type beta propeller"/>
    <property type="match status" value="1"/>
</dbReference>
<evidence type="ECO:0000259" key="6">
    <source>
        <dbReference type="SMART" id="SM00060"/>
    </source>
</evidence>
<organism evidence="7 8">
    <name type="scientific">Aldrovandia affinis</name>
    <dbReference type="NCBI Taxonomy" id="143900"/>
    <lineage>
        <taxon>Eukaryota</taxon>
        <taxon>Metazoa</taxon>
        <taxon>Chordata</taxon>
        <taxon>Craniata</taxon>
        <taxon>Vertebrata</taxon>
        <taxon>Euteleostomi</taxon>
        <taxon>Actinopterygii</taxon>
        <taxon>Neopterygii</taxon>
        <taxon>Teleostei</taxon>
        <taxon>Notacanthiformes</taxon>
        <taxon>Halosauridae</taxon>
        <taxon>Aldrovandia</taxon>
    </lineage>
</organism>
<dbReference type="InterPro" id="IPR013783">
    <property type="entry name" value="Ig-like_fold"/>
</dbReference>
<gene>
    <name evidence="7" type="ORF">AAFF_G00161350</name>
</gene>
<dbReference type="InterPro" id="IPR015915">
    <property type="entry name" value="Kelch-typ_b-propeller"/>
</dbReference>
<feature type="compositionally biased region" description="Polar residues" evidence="5">
    <location>
        <begin position="288"/>
        <end position="312"/>
    </location>
</feature>